<evidence type="ECO:0000256" key="1">
    <source>
        <dbReference type="ARBA" id="ARBA00009820"/>
    </source>
</evidence>
<protein>
    <submittedName>
        <fullName evidence="4">PD40 domain-containing protein</fullName>
    </submittedName>
</protein>
<keyword evidence="3" id="KW-0732">Signal</keyword>
<dbReference type="RefSeq" id="WP_193381731.1">
    <property type="nucleotide sequence ID" value="NZ_JABXWF010000011.1"/>
</dbReference>
<sequence>MYARTRTALAAALVAAAVALTGPASTAAPGAPRTEPISVTPGGKAGDSASEHVVISRDGRHVAFSSTATDLVPGKPGGVFVRDLRTGRLERVAAGAAPAISADGRYVAVGSTFRLHDRRTGRIERLDTGLPDGFTPSGELSLSADARYAVFVASADEGHVVFLRDRDRGTTERISHPRPTWEPRDAFAPTVSDDGERVVYQYTYANGPRGDDWADIWMLDRATGERTRIDRSHDGSPTERESLEPSISGDGRTVVFESRDTRLVPNDRDGSWNVFVHTVATGKNRRLHAAHGGPRNAHTRNPAVSADGRHVTFTSWVEEPGGGSRHPVHLRDLKRGTTVLLTPDPTGGTATASVEPGAIADGAGRVAFTSGDPALIPGGDTNDALDVFVRHTR</sequence>
<feature type="compositionally biased region" description="Low complexity" evidence="2">
    <location>
        <begin position="24"/>
        <end position="34"/>
    </location>
</feature>
<evidence type="ECO:0000256" key="3">
    <source>
        <dbReference type="SAM" id="SignalP"/>
    </source>
</evidence>
<evidence type="ECO:0000313" key="5">
    <source>
        <dbReference type="Proteomes" id="UP001282474"/>
    </source>
</evidence>
<dbReference type="InterPro" id="IPR011042">
    <property type="entry name" value="6-blade_b-propeller_TolB-like"/>
</dbReference>
<comment type="caution">
    <text evidence="4">The sequence shown here is derived from an EMBL/GenBank/DDBJ whole genome shotgun (WGS) entry which is preliminary data.</text>
</comment>
<dbReference type="InterPro" id="IPR011659">
    <property type="entry name" value="WD40"/>
</dbReference>
<dbReference type="PANTHER" id="PTHR36842">
    <property type="entry name" value="PROTEIN TOLB HOMOLOG"/>
    <property type="match status" value="1"/>
</dbReference>
<name>A0ABU4MZE7_9ACTN</name>
<feature type="compositionally biased region" description="Basic and acidic residues" evidence="2">
    <location>
        <begin position="227"/>
        <end position="243"/>
    </location>
</feature>
<accession>A0ABU4MZE7</accession>
<feature type="region of interest" description="Disordered" evidence="2">
    <location>
        <begin position="24"/>
        <end position="49"/>
    </location>
</feature>
<evidence type="ECO:0000313" key="4">
    <source>
        <dbReference type="EMBL" id="MDX3042910.1"/>
    </source>
</evidence>
<evidence type="ECO:0000256" key="2">
    <source>
        <dbReference type="SAM" id="MobiDB-lite"/>
    </source>
</evidence>
<dbReference type="Gene3D" id="2.120.10.30">
    <property type="entry name" value="TolB, C-terminal domain"/>
    <property type="match status" value="2"/>
</dbReference>
<feature type="region of interest" description="Disordered" evidence="2">
    <location>
        <begin position="227"/>
        <end position="250"/>
    </location>
</feature>
<feature type="chain" id="PRO_5045883062" evidence="3">
    <location>
        <begin position="28"/>
        <end position="393"/>
    </location>
</feature>
<dbReference type="SUPFAM" id="SSF82171">
    <property type="entry name" value="DPP6 N-terminal domain-like"/>
    <property type="match status" value="1"/>
</dbReference>
<keyword evidence="5" id="KW-1185">Reference proteome</keyword>
<reference evidence="4 5" key="1">
    <citation type="journal article" date="2023" name="Microb. Genom.">
        <title>Mesoterricola silvestris gen. nov., sp. nov., Mesoterricola sediminis sp. nov., Geothrix oryzae sp. nov., Geothrix edaphica sp. nov., Geothrix rubra sp. nov., and Geothrix limicola sp. nov., six novel members of Acidobacteriota isolated from soils.</title>
        <authorList>
            <person name="Weisberg A.J."/>
            <person name="Pearce E."/>
            <person name="Kramer C.G."/>
            <person name="Chang J.H."/>
            <person name="Clarke C.R."/>
        </authorList>
    </citation>
    <scope>NUCLEOTIDE SEQUENCE [LARGE SCALE GENOMIC DNA]</scope>
    <source>
        <strain evidence="4 5">NE20-4-1</strain>
    </source>
</reference>
<dbReference type="EMBL" id="JARAWJ010000043">
    <property type="protein sequence ID" value="MDX3042910.1"/>
    <property type="molecule type" value="Genomic_DNA"/>
</dbReference>
<proteinExistence type="inferred from homology"/>
<organism evidence="4 5">
    <name type="scientific">Streptomyces caniscabiei</name>
    <dbReference type="NCBI Taxonomy" id="2746961"/>
    <lineage>
        <taxon>Bacteria</taxon>
        <taxon>Bacillati</taxon>
        <taxon>Actinomycetota</taxon>
        <taxon>Actinomycetes</taxon>
        <taxon>Kitasatosporales</taxon>
        <taxon>Streptomycetaceae</taxon>
        <taxon>Streptomyces</taxon>
    </lineage>
</organism>
<gene>
    <name evidence="4" type="ORF">PV383_37895</name>
</gene>
<comment type="similarity">
    <text evidence="1">Belongs to the TolB family.</text>
</comment>
<dbReference type="Pfam" id="PF07676">
    <property type="entry name" value="PD40"/>
    <property type="match status" value="1"/>
</dbReference>
<feature type="signal peptide" evidence="3">
    <location>
        <begin position="1"/>
        <end position="27"/>
    </location>
</feature>
<dbReference type="Proteomes" id="UP001282474">
    <property type="component" value="Unassembled WGS sequence"/>
</dbReference>